<accession>A0ABS8A6A4</accession>
<organism evidence="1 2">
    <name type="scientific">Chryseobacterium tagetis</name>
    <dbReference type="NCBI Taxonomy" id="2801334"/>
    <lineage>
        <taxon>Bacteria</taxon>
        <taxon>Pseudomonadati</taxon>
        <taxon>Bacteroidota</taxon>
        <taxon>Flavobacteriia</taxon>
        <taxon>Flavobacteriales</taxon>
        <taxon>Weeksellaceae</taxon>
        <taxon>Chryseobacterium group</taxon>
        <taxon>Chryseobacterium</taxon>
    </lineage>
</organism>
<evidence type="ECO:0008006" key="3">
    <source>
        <dbReference type="Google" id="ProtNLM"/>
    </source>
</evidence>
<reference evidence="1 2" key="1">
    <citation type="submission" date="2021-09" db="EMBL/GenBank/DDBJ databases">
        <title>Genome sequencing and assembly of Chryseobacterium sp. RG1.</title>
        <authorList>
            <person name="Chhetri G."/>
        </authorList>
    </citation>
    <scope>NUCLEOTIDE SEQUENCE [LARGE SCALE GENOMIC DNA]</scope>
    <source>
        <strain evidence="1 2">RG1</strain>
    </source>
</reference>
<proteinExistence type="predicted"/>
<protein>
    <recommendedName>
        <fullName evidence="3">Lipoprotein</fullName>
    </recommendedName>
</protein>
<gene>
    <name evidence="1" type="ORF">JI747_020285</name>
</gene>
<dbReference type="PROSITE" id="PS51257">
    <property type="entry name" value="PROKAR_LIPOPROTEIN"/>
    <property type="match status" value="1"/>
</dbReference>
<keyword evidence="2" id="KW-1185">Reference proteome</keyword>
<sequence length="144" mass="15957">MKNTIIIIVNFCFALLVSSCKSKDIANNNSSNQYSVYKIDSLNNFYLIYAKKDKEVYKIVSKKVSNDGCNKVIKVGSSYDFILHSINKNAPVIGGVKIAPINSADINCYQFDKETSICKDAGINDLYLADNIIGKCLNVAQRAQ</sequence>
<evidence type="ECO:0000313" key="1">
    <source>
        <dbReference type="EMBL" id="MCA6069502.1"/>
    </source>
</evidence>
<dbReference type="Proteomes" id="UP000618240">
    <property type="component" value="Unassembled WGS sequence"/>
</dbReference>
<dbReference type="RefSeq" id="WP_225690828.1">
    <property type="nucleotide sequence ID" value="NZ_JAERSE020000007.1"/>
</dbReference>
<dbReference type="EMBL" id="JAERSE020000007">
    <property type="protein sequence ID" value="MCA6069502.1"/>
    <property type="molecule type" value="Genomic_DNA"/>
</dbReference>
<name>A0ABS8A6A4_9FLAO</name>
<comment type="caution">
    <text evidence="1">The sequence shown here is derived from an EMBL/GenBank/DDBJ whole genome shotgun (WGS) entry which is preliminary data.</text>
</comment>
<evidence type="ECO:0000313" key="2">
    <source>
        <dbReference type="Proteomes" id="UP000618240"/>
    </source>
</evidence>